<dbReference type="GO" id="GO:0003697">
    <property type="term" value="F:single-stranded DNA binding"/>
    <property type="evidence" value="ECO:0007669"/>
    <property type="project" value="InterPro"/>
</dbReference>
<keyword evidence="1" id="KW-0479">Metal-binding</keyword>
<keyword evidence="3" id="KW-0862">Zinc</keyword>
<evidence type="ECO:0000256" key="2">
    <source>
        <dbReference type="ARBA" id="ARBA00022771"/>
    </source>
</evidence>
<evidence type="ECO:0000259" key="4">
    <source>
        <dbReference type="SMART" id="SM00184"/>
    </source>
</evidence>
<dbReference type="Ensembl" id="ENSSHBT00005012341.1">
    <property type="protein sequence ID" value="ENSSHBP00005010265.1"/>
    <property type="gene ID" value="ENSSHBG00005008911.1"/>
</dbReference>
<dbReference type="Gene3D" id="3.30.40.10">
    <property type="entry name" value="Zinc/RING finger domain, C3HC4 (zinc finger)"/>
    <property type="match status" value="1"/>
</dbReference>
<accession>A0A672U625</accession>
<organism evidence="5 6">
    <name type="scientific">Strigops habroptila</name>
    <name type="common">Kakapo</name>
    <dbReference type="NCBI Taxonomy" id="2489341"/>
    <lineage>
        <taxon>Eukaryota</taxon>
        <taxon>Metazoa</taxon>
        <taxon>Chordata</taxon>
        <taxon>Craniata</taxon>
        <taxon>Vertebrata</taxon>
        <taxon>Euteleostomi</taxon>
        <taxon>Archelosauria</taxon>
        <taxon>Archosauria</taxon>
        <taxon>Dinosauria</taxon>
        <taxon>Saurischia</taxon>
        <taxon>Theropoda</taxon>
        <taxon>Coelurosauria</taxon>
        <taxon>Aves</taxon>
        <taxon>Neognathae</taxon>
        <taxon>Neoaves</taxon>
        <taxon>Telluraves</taxon>
        <taxon>Australaves</taxon>
        <taxon>Psittaciformes</taxon>
        <taxon>Psittacidae</taxon>
        <taxon>Strigops</taxon>
    </lineage>
</organism>
<protein>
    <recommendedName>
        <fullName evidence="4">RING-type domain-containing protein</fullName>
    </recommendedName>
</protein>
<evidence type="ECO:0000256" key="3">
    <source>
        <dbReference type="ARBA" id="ARBA00022833"/>
    </source>
</evidence>
<dbReference type="GO" id="GO:0006301">
    <property type="term" value="P:DNA damage tolerance"/>
    <property type="evidence" value="ECO:0007669"/>
    <property type="project" value="InterPro"/>
</dbReference>
<dbReference type="InterPro" id="IPR039577">
    <property type="entry name" value="Rad18"/>
</dbReference>
<dbReference type="GO" id="GO:0061630">
    <property type="term" value="F:ubiquitin protein ligase activity"/>
    <property type="evidence" value="ECO:0007669"/>
    <property type="project" value="InterPro"/>
</dbReference>
<name>A0A672U625_STRHB</name>
<proteinExistence type="predicted"/>
<dbReference type="GO" id="GO:0008270">
    <property type="term" value="F:zinc ion binding"/>
    <property type="evidence" value="ECO:0007669"/>
    <property type="project" value="UniProtKB-KW"/>
</dbReference>
<evidence type="ECO:0000313" key="5">
    <source>
        <dbReference type="Ensembl" id="ENSSHBP00005010265.1"/>
    </source>
</evidence>
<dbReference type="InterPro" id="IPR017907">
    <property type="entry name" value="Znf_RING_CS"/>
</dbReference>
<keyword evidence="6" id="KW-1185">Reference proteome</keyword>
<evidence type="ECO:0000313" key="6">
    <source>
        <dbReference type="Proteomes" id="UP000472266"/>
    </source>
</evidence>
<evidence type="ECO:0000256" key="1">
    <source>
        <dbReference type="ARBA" id="ARBA00022723"/>
    </source>
</evidence>
<dbReference type="OMA" id="CREHQCC"/>
<sequence>SLRAGRRAAGRAESAWSGRLRMEASLTCAVCLSLFEEPVTLPLCSHNFCRDCVLECLASAELCPLPRGGAAALPVNTTLAELVRLYRSGTAGTAKAEETEQGPGSPLSLTGVCCQTSSTTYRGPGDFTVPTDLNAT</sequence>
<dbReference type="InterPro" id="IPR001841">
    <property type="entry name" value="Znf_RING"/>
</dbReference>
<dbReference type="PANTHER" id="PTHR14134">
    <property type="entry name" value="E3 UBIQUITIN-PROTEIN LIGASE RAD18"/>
    <property type="match status" value="1"/>
</dbReference>
<dbReference type="GO" id="GO:0006513">
    <property type="term" value="P:protein monoubiquitination"/>
    <property type="evidence" value="ECO:0007669"/>
    <property type="project" value="InterPro"/>
</dbReference>
<dbReference type="AlphaFoldDB" id="A0A672U625"/>
<dbReference type="InParanoid" id="A0A672U625"/>
<reference evidence="5" key="3">
    <citation type="submission" date="2025-09" db="UniProtKB">
        <authorList>
            <consortium name="Ensembl"/>
        </authorList>
    </citation>
    <scope>IDENTIFICATION</scope>
</reference>
<keyword evidence="2" id="KW-0863">Zinc-finger</keyword>
<reference evidence="5 6" key="1">
    <citation type="submission" date="2019-11" db="EMBL/GenBank/DDBJ databases">
        <title>Strigops habroptila (kakapo) genome, bStrHab1, primary haplotype, v2.</title>
        <authorList>
            <person name="Jarvis E.D."/>
            <person name="Howard J."/>
            <person name="Rhie A."/>
            <person name="Phillippy A."/>
            <person name="Korlach J."/>
            <person name="Digby A."/>
            <person name="Iorns D."/>
            <person name="Eason D."/>
            <person name="Robertson B."/>
            <person name="Raemaekers T."/>
            <person name="Howe K."/>
            <person name="Lewin H."/>
            <person name="Damas J."/>
            <person name="Hastie A."/>
            <person name="Tracey A."/>
            <person name="Chow W."/>
            <person name="Fedrigo O."/>
        </authorList>
    </citation>
    <scope>NUCLEOTIDE SEQUENCE [LARGE SCALE GENOMIC DNA]</scope>
</reference>
<feature type="domain" description="RING-type" evidence="4">
    <location>
        <begin position="28"/>
        <end position="66"/>
    </location>
</feature>
<reference evidence="5" key="2">
    <citation type="submission" date="2025-08" db="UniProtKB">
        <authorList>
            <consortium name="Ensembl"/>
        </authorList>
    </citation>
    <scope>IDENTIFICATION</scope>
</reference>
<dbReference type="GeneTree" id="ENSGT00960000190177"/>
<dbReference type="SUPFAM" id="SSF57850">
    <property type="entry name" value="RING/U-box"/>
    <property type="match status" value="1"/>
</dbReference>
<dbReference type="Proteomes" id="UP000472266">
    <property type="component" value="Chromosome 8"/>
</dbReference>
<dbReference type="Pfam" id="PF13923">
    <property type="entry name" value="zf-C3HC4_2"/>
    <property type="match status" value="1"/>
</dbReference>
<dbReference type="InterPro" id="IPR013083">
    <property type="entry name" value="Znf_RING/FYVE/PHD"/>
</dbReference>
<dbReference type="SMART" id="SM00184">
    <property type="entry name" value="RING"/>
    <property type="match status" value="1"/>
</dbReference>
<dbReference type="PROSITE" id="PS00518">
    <property type="entry name" value="ZF_RING_1"/>
    <property type="match status" value="1"/>
</dbReference>